<feature type="transmembrane region" description="Helical" evidence="4">
    <location>
        <begin position="325"/>
        <end position="349"/>
    </location>
</feature>
<dbReference type="SUPFAM" id="SSF48452">
    <property type="entry name" value="TPR-like"/>
    <property type="match status" value="1"/>
</dbReference>
<dbReference type="Proteomes" id="UP000598633">
    <property type="component" value="Unassembled WGS sequence"/>
</dbReference>
<evidence type="ECO:0000256" key="4">
    <source>
        <dbReference type="SAM" id="Phobius"/>
    </source>
</evidence>
<feature type="transmembrane region" description="Helical" evidence="4">
    <location>
        <begin position="355"/>
        <end position="372"/>
    </location>
</feature>
<keyword evidence="4" id="KW-0472">Membrane</keyword>
<feature type="transmembrane region" description="Helical" evidence="4">
    <location>
        <begin position="131"/>
        <end position="148"/>
    </location>
</feature>
<dbReference type="EMBL" id="JACXWA010000106">
    <property type="protein sequence ID" value="MBD3870936.1"/>
    <property type="molecule type" value="Genomic_DNA"/>
</dbReference>
<evidence type="ECO:0000256" key="3">
    <source>
        <dbReference type="PROSITE-ProRule" id="PRU00339"/>
    </source>
</evidence>
<feature type="transmembrane region" description="Helical" evidence="4">
    <location>
        <begin position="104"/>
        <end position="124"/>
    </location>
</feature>
<accession>A0A8J7C5K8</accession>
<proteinExistence type="predicted"/>
<dbReference type="Pfam" id="PF07719">
    <property type="entry name" value="TPR_2"/>
    <property type="match status" value="1"/>
</dbReference>
<feature type="transmembrane region" description="Helical" evidence="4">
    <location>
        <begin position="231"/>
        <end position="253"/>
    </location>
</feature>
<feature type="transmembrane region" description="Helical" evidence="4">
    <location>
        <begin position="297"/>
        <end position="318"/>
    </location>
</feature>
<dbReference type="PANTHER" id="PTHR44216">
    <property type="entry name" value="PROTEIN O-MANNOSYL-TRANSFERASE TMTC2"/>
    <property type="match status" value="1"/>
</dbReference>
<dbReference type="PROSITE" id="PS50005">
    <property type="entry name" value="TPR"/>
    <property type="match status" value="1"/>
</dbReference>
<feature type="transmembrane region" description="Helical" evidence="4">
    <location>
        <begin position="186"/>
        <end position="219"/>
    </location>
</feature>
<dbReference type="InterPro" id="IPR052384">
    <property type="entry name" value="TMTC_O-mannosyltransferase"/>
</dbReference>
<keyword evidence="1" id="KW-0677">Repeat</keyword>
<keyword evidence="4" id="KW-0812">Transmembrane</keyword>
<comment type="caution">
    <text evidence="5">The sequence shown here is derived from an EMBL/GenBank/DDBJ whole genome shotgun (WGS) entry which is preliminary data.</text>
</comment>
<dbReference type="GO" id="GO:0000030">
    <property type="term" value="F:mannosyltransferase activity"/>
    <property type="evidence" value="ECO:0007669"/>
    <property type="project" value="TreeGrafter"/>
</dbReference>
<dbReference type="PANTHER" id="PTHR44216:SF3">
    <property type="entry name" value="PROTEIN O-MANNOSYL-TRANSFERASE TMTC2"/>
    <property type="match status" value="1"/>
</dbReference>
<dbReference type="GO" id="GO:0035269">
    <property type="term" value="P:protein O-linked glycosylation via mannose"/>
    <property type="evidence" value="ECO:0007669"/>
    <property type="project" value="TreeGrafter"/>
</dbReference>
<sequence>MSEVFETLKARVAGNGPLQVVLLLALIAVLLSPALRAEFLWDDFEQIVNSTTIDDPSRIPFYFTHNVVQSAGGEGRGADGVDTYRPLFMVALAAVYQINGPDPFWFHFAVLAAHLLVCLLLWNLGIRWLDSRLATALAVFFFACHPVSAEAYLWSSALPEPLAAAGLLGAVLILDRRAGESRDGPCIWVGAIAAGLVFLAGLFAKEVVLVALPALGLFLVISRGVRLRNLVPVATAGIVFVLFRTAALSGLQATGADSVQRLQALKVYPILVVDGLVAMLTMQPIGIRHLSWEYATFSWGASTGAAALCLALLAATYAARRSLPLALAAALTTGLMLFPIALVATVPGWGGFGRYLYLPLAITALALAELGLKAHHSLKVSKPRLWWAVPLIVATALIVEQIGLRHALWVYANQENLANAAIEIFPDGPDGWEWLGNAYIEKGDLEEARECYQAATERGPELFRPRHNLAAALLYTGQPAEALEQLEILDSLHQPTAPGSKVAVTALMELGRWDEAAERLVVSLDRDPGYVPLADMATRLLSEHPRPDELREWLSLELAQPEHRQSASVIQPMIGD</sequence>
<organism evidence="5 6">
    <name type="scientific">Candidatus Sulfomarinibacter kjeldsenii</name>
    <dbReference type="NCBI Taxonomy" id="2885994"/>
    <lineage>
        <taxon>Bacteria</taxon>
        <taxon>Pseudomonadati</taxon>
        <taxon>Acidobacteriota</taxon>
        <taxon>Thermoanaerobaculia</taxon>
        <taxon>Thermoanaerobaculales</taxon>
        <taxon>Candidatus Sulfomarinibacteraceae</taxon>
        <taxon>Candidatus Sulfomarinibacter</taxon>
    </lineage>
</organism>
<keyword evidence="2 3" id="KW-0802">TPR repeat</keyword>
<dbReference type="InterPro" id="IPR013105">
    <property type="entry name" value="TPR_2"/>
</dbReference>
<dbReference type="InterPro" id="IPR011990">
    <property type="entry name" value="TPR-like_helical_dom_sf"/>
</dbReference>
<evidence type="ECO:0000313" key="5">
    <source>
        <dbReference type="EMBL" id="MBD3870936.1"/>
    </source>
</evidence>
<protein>
    <submittedName>
        <fullName evidence="5">Tetratricopeptide repeat protein</fullName>
    </submittedName>
</protein>
<feature type="transmembrane region" description="Helical" evidence="4">
    <location>
        <begin position="265"/>
        <end position="285"/>
    </location>
</feature>
<feature type="transmembrane region" description="Helical" evidence="4">
    <location>
        <begin position="154"/>
        <end position="174"/>
    </location>
</feature>
<keyword evidence="4" id="KW-1133">Transmembrane helix</keyword>
<feature type="transmembrane region" description="Helical" evidence="4">
    <location>
        <begin position="384"/>
        <end position="404"/>
    </location>
</feature>
<evidence type="ECO:0000256" key="2">
    <source>
        <dbReference type="ARBA" id="ARBA00022803"/>
    </source>
</evidence>
<dbReference type="InterPro" id="IPR019734">
    <property type="entry name" value="TPR_rpt"/>
</dbReference>
<evidence type="ECO:0000256" key="1">
    <source>
        <dbReference type="ARBA" id="ARBA00022737"/>
    </source>
</evidence>
<reference evidence="5 6" key="1">
    <citation type="submission" date="2020-08" db="EMBL/GenBank/DDBJ databases">
        <title>Acidobacteriota in marine sediments use diverse sulfur dissimilation pathways.</title>
        <authorList>
            <person name="Wasmund K."/>
        </authorList>
    </citation>
    <scope>NUCLEOTIDE SEQUENCE [LARGE SCALE GENOMIC DNA]</scope>
    <source>
        <strain evidence="5">MAG AM3-A</strain>
    </source>
</reference>
<dbReference type="Gene3D" id="1.25.40.10">
    <property type="entry name" value="Tetratricopeptide repeat domain"/>
    <property type="match status" value="1"/>
</dbReference>
<dbReference type="AlphaFoldDB" id="A0A8J7C5K8"/>
<feature type="repeat" description="TPR" evidence="3">
    <location>
        <begin position="429"/>
        <end position="462"/>
    </location>
</feature>
<name>A0A8J7C5K8_9BACT</name>
<gene>
    <name evidence="5" type="ORF">IFJ97_06200</name>
</gene>
<evidence type="ECO:0000313" key="6">
    <source>
        <dbReference type="Proteomes" id="UP000598633"/>
    </source>
</evidence>